<keyword evidence="1" id="KW-1133">Transmembrane helix</keyword>
<gene>
    <name evidence="2" type="ORF">FLP08_07715</name>
</gene>
<evidence type="ECO:0000313" key="2">
    <source>
        <dbReference type="EMBL" id="MUP42456.1"/>
    </source>
</evidence>
<evidence type="ECO:0000313" key="3">
    <source>
        <dbReference type="Proteomes" id="UP000460416"/>
    </source>
</evidence>
<keyword evidence="3" id="KW-1185">Reference proteome</keyword>
<comment type="caution">
    <text evidence="2">The sequence shown here is derived from an EMBL/GenBank/DDBJ whole genome shotgun (WGS) entry which is preliminary data.</text>
</comment>
<name>A0A7K1LNU8_9FLAO</name>
<feature type="transmembrane region" description="Helical" evidence="1">
    <location>
        <begin position="105"/>
        <end position="126"/>
    </location>
</feature>
<evidence type="ECO:0000256" key="1">
    <source>
        <dbReference type="SAM" id="Phobius"/>
    </source>
</evidence>
<dbReference type="AlphaFoldDB" id="A0A7K1LNU8"/>
<reference evidence="2 3" key="1">
    <citation type="submission" date="2019-07" db="EMBL/GenBank/DDBJ databases">
        <title>Gramella aestuarii sp. nov., isolated from a tidal flat, and emended description of Gramella echinicola.</title>
        <authorList>
            <person name="Liu L."/>
        </authorList>
    </citation>
    <scope>NUCLEOTIDE SEQUENCE [LARGE SCALE GENOMIC DNA]</scope>
    <source>
        <strain evidence="2 3">BS12</strain>
    </source>
</reference>
<organism evidence="2 3">
    <name type="scientific">Christiangramia aestuarii</name>
    <dbReference type="NCBI Taxonomy" id="1028746"/>
    <lineage>
        <taxon>Bacteria</taxon>
        <taxon>Pseudomonadati</taxon>
        <taxon>Bacteroidota</taxon>
        <taxon>Flavobacteriia</taxon>
        <taxon>Flavobacteriales</taxon>
        <taxon>Flavobacteriaceae</taxon>
        <taxon>Christiangramia</taxon>
    </lineage>
</organism>
<dbReference type="Proteomes" id="UP000460416">
    <property type="component" value="Unassembled WGS sequence"/>
</dbReference>
<dbReference type="OrthoDB" id="1443994at2"/>
<proteinExistence type="predicted"/>
<accession>A0A7K1LNU8</accession>
<sequence length="139" mass="16264">MQEIIVKRSKEDFNKNHAYKIFIDRQEITRLMSGEEKLIRLHENAQFVEARMASGRSNRIAVENIGLGQRIMISGNRWRSKYLKYAGILIPLISLSFILNHKMEALKIIGGLVFITYILLIIYLLAFQRSKWLVLKLED</sequence>
<keyword evidence="1" id="KW-0812">Transmembrane</keyword>
<feature type="transmembrane region" description="Helical" evidence="1">
    <location>
        <begin position="82"/>
        <end position="99"/>
    </location>
</feature>
<dbReference type="EMBL" id="VJVW01000002">
    <property type="protein sequence ID" value="MUP42456.1"/>
    <property type="molecule type" value="Genomic_DNA"/>
</dbReference>
<protein>
    <submittedName>
        <fullName evidence="2">Uncharacterized protein</fullName>
    </submittedName>
</protein>
<dbReference type="RefSeq" id="WP_156275604.1">
    <property type="nucleotide sequence ID" value="NZ_BAABGI010000001.1"/>
</dbReference>
<keyword evidence="1" id="KW-0472">Membrane</keyword>